<dbReference type="GO" id="GO:0003700">
    <property type="term" value="F:DNA-binding transcription factor activity"/>
    <property type="evidence" value="ECO:0007669"/>
    <property type="project" value="TreeGrafter"/>
</dbReference>
<feature type="DNA-binding region" description="H-T-H motif" evidence="4">
    <location>
        <begin position="42"/>
        <end position="61"/>
    </location>
</feature>
<dbReference type="PROSITE" id="PS50977">
    <property type="entry name" value="HTH_TETR_2"/>
    <property type="match status" value="1"/>
</dbReference>
<comment type="caution">
    <text evidence="6">The sequence shown here is derived from an EMBL/GenBank/DDBJ whole genome shotgun (WGS) entry which is preliminary data.</text>
</comment>
<dbReference type="AlphaFoldDB" id="A0A7W2EV37"/>
<dbReference type="Pfam" id="PF21306">
    <property type="entry name" value="TetR_C_40"/>
    <property type="match status" value="1"/>
</dbReference>
<dbReference type="InterPro" id="IPR050109">
    <property type="entry name" value="HTH-type_TetR-like_transc_reg"/>
</dbReference>
<dbReference type="InterPro" id="IPR001647">
    <property type="entry name" value="HTH_TetR"/>
</dbReference>
<dbReference type="InterPro" id="IPR049513">
    <property type="entry name" value="TetR_C_40"/>
</dbReference>
<keyword evidence="7" id="KW-1185">Reference proteome</keyword>
<accession>A0A7W2EV37</accession>
<evidence type="ECO:0000256" key="3">
    <source>
        <dbReference type="ARBA" id="ARBA00023163"/>
    </source>
</evidence>
<name>A0A7W2EV37_9BURK</name>
<dbReference type="EMBL" id="JACEZT010000013">
    <property type="protein sequence ID" value="MBA5639140.1"/>
    <property type="molecule type" value="Genomic_DNA"/>
</dbReference>
<dbReference type="SUPFAM" id="SSF46689">
    <property type="entry name" value="Homeodomain-like"/>
    <property type="match status" value="1"/>
</dbReference>
<evidence type="ECO:0000313" key="6">
    <source>
        <dbReference type="EMBL" id="MBA5639140.1"/>
    </source>
</evidence>
<dbReference type="Pfam" id="PF00440">
    <property type="entry name" value="TetR_N"/>
    <property type="match status" value="1"/>
</dbReference>
<dbReference type="InterPro" id="IPR009057">
    <property type="entry name" value="Homeodomain-like_sf"/>
</dbReference>
<dbReference type="Proteomes" id="UP000534388">
    <property type="component" value="Unassembled WGS sequence"/>
</dbReference>
<protein>
    <submittedName>
        <fullName evidence="6">TetR/AcrR family transcriptional regulator</fullName>
    </submittedName>
</protein>
<evidence type="ECO:0000256" key="4">
    <source>
        <dbReference type="PROSITE-ProRule" id="PRU00335"/>
    </source>
</evidence>
<reference evidence="6 7" key="1">
    <citation type="submission" date="2020-07" db="EMBL/GenBank/DDBJ databases">
        <title>Novel species isolated from subtropical streams in China.</title>
        <authorList>
            <person name="Lu H."/>
        </authorList>
    </citation>
    <scope>NUCLEOTIDE SEQUENCE [LARGE SCALE GENOMIC DNA]</scope>
    <source>
        <strain evidence="6 7">LX20W</strain>
    </source>
</reference>
<dbReference type="PANTHER" id="PTHR30055:SF234">
    <property type="entry name" value="HTH-TYPE TRANSCRIPTIONAL REGULATOR BETI"/>
    <property type="match status" value="1"/>
</dbReference>
<dbReference type="PRINTS" id="PR00455">
    <property type="entry name" value="HTHTETR"/>
</dbReference>
<dbReference type="PANTHER" id="PTHR30055">
    <property type="entry name" value="HTH-TYPE TRANSCRIPTIONAL REGULATOR RUTR"/>
    <property type="match status" value="1"/>
</dbReference>
<evidence type="ECO:0000259" key="5">
    <source>
        <dbReference type="PROSITE" id="PS50977"/>
    </source>
</evidence>
<dbReference type="GO" id="GO:0000976">
    <property type="term" value="F:transcription cis-regulatory region binding"/>
    <property type="evidence" value="ECO:0007669"/>
    <property type="project" value="TreeGrafter"/>
</dbReference>
<keyword evidence="2 4" id="KW-0238">DNA-binding</keyword>
<keyword evidence="3" id="KW-0804">Transcription</keyword>
<sequence length="231" mass="25057">MGEEVQVDWRTRVAAERRERTRAKLLECALLVFSRKGPQAAVIDDVLALAGMSRGSFYNYFRTNEELLVAVAGEIGNELLRIIDPVVQPHEDPAARIACGARLLMQTVHAYPLLGAFLARLPMPDAESQLIGIAFLARDLEQGLAQRRFMAMPARVALDFVVGVLFSAARSLSRGTQPASYPDDMALAMLLGLGLPQEEARRVAALPLPAIAIEDSSIIGAARHYPAAAPD</sequence>
<keyword evidence="1" id="KW-0805">Transcription regulation</keyword>
<organism evidence="6 7">
    <name type="scientific">Rugamonas brunnea</name>
    <dbReference type="NCBI Taxonomy" id="2758569"/>
    <lineage>
        <taxon>Bacteria</taxon>
        <taxon>Pseudomonadati</taxon>
        <taxon>Pseudomonadota</taxon>
        <taxon>Betaproteobacteria</taxon>
        <taxon>Burkholderiales</taxon>
        <taxon>Oxalobacteraceae</taxon>
        <taxon>Telluria group</taxon>
        <taxon>Rugamonas</taxon>
    </lineage>
</organism>
<feature type="domain" description="HTH tetR-type" evidence="5">
    <location>
        <begin position="19"/>
        <end position="79"/>
    </location>
</feature>
<evidence type="ECO:0000313" key="7">
    <source>
        <dbReference type="Proteomes" id="UP000534388"/>
    </source>
</evidence>
<evidence type="ECO:0000256" key="1">
    <source>
        <dbReference type="ARBA" id="ARBA00023015"/>
    </source>
</evidence>
<gene>
    <name evidence="6" type="ORF">H3H37_18935</name>
</gene>
<dbReference type="Gene3D" id="1.10.357.10">
    <property type="entry name" value="Tetracycline Repressor, domain 2"/>
    <property type="match status" value="1"/>
</dbReference>
<dbReference type="RefSeq" id="WP_182165403.1">
    <property type="nucleotide sequence ID" value="NZ_JACEZT010000013.1"/>
</dbReference>
<proteinExistence type="predicted"/>
<evidence type="ECO:0000256" key="2">
    <source>
        <dbReference type="ARBA" id="ARBA00023125"/>
    </source>
</evidence>